<dbReference type="EMBL" id="JAPMOU010000094">
    <property type="protein sequence ID" value="MDE1465862.1"/>
    <property type="molecule type" value="Genomic_DNA"/>
</dbReference>
<dbReference type="RefSeq" id="WP_274692164.1">
    <property type="nucleotide sequence ID" value="NZ_JAPMOU010000094.1"/>
</dbReference>
<accession>A0ABT5UHI3</accession>
<protein>
    <submittedName>
        <fullName evidence="1">Uncharacterized protein</fullName>
    </submittedName>
</protein>
<evidence type="ECO:0000313" key="2">
    <source>
        <dbReference type="Proteomes" id="UP001528823"/>
    </source>
</evidence>
<name>A0ABT5UHI3_9GAMM</name>
<sequence>MSVCEPQTRSHTYQGVPRSPQRIHITGTAVNDGTKVRVTDIKNNNEIRLLGDTTLNEGARYVSGEINNIQTTANWDGSATAEINTHGMFDTKALMNLKNQEQPTVVPYKNTPPGLTPKIGLWKTGEDEQCLTINWSLSQIDWAKGILGNLVAGGHDSDQNEEQTQKERLMATGVAAKEGNIETASGVKTIWGRIDTTQKQIVSNMANTLANLIDTLRELGLEQLEEVSAKRPSKEIAQKIKSAISLIDTRMQGVTEQFNTFQNHAIRVYNAKIHQTILETELQHWGHHTGEAKNTGDSLEVLYDKIGRFIDLFLGRAITWLQGLLRVYEQKKEEERIEEIYNGILTAITVASAALSFGTSAVALVKAARAAYKAIKQTRSLRKVAASVKLEEIELEEVTGPVSSTLNQKMKQTRGWEKLAEKAKGEQTDMIKDLSLSVATHTGAWLGAGNAARHVTKTYITKPGTPVAVGQLNDQLNRAKADNESIGATSGGPDTPNDWQPRPFSELSKKWDEFYQLAVDTRWGLITTKEGSVVENPNNVETQYHEKTREGLDKWSDKDDCIWYWNYHEKRDALIQKAKEEQNKSSNYLWYVEEEVNEHPDTNTFSLKLKRVEFGLTATNKTPTGFKQFRSTHKVHYNEDMKLPWKTFNESNSDKPWIPLAYFIAYTNKESCNRLS</sequence>
<comment type="caution">
    <text evidence="1">The sequence shown here is derived from an EMBL/GenBank/DDBJ whole genome shotgun (WGS) entry which is preliminary data.</text>
</comment>
<dbReference type="Proteomes" id="UP001528823">
    <property type="component" value="Unassembled WGS sequence"/>
</dbReference>
<evidence type="ECO:0000313" key="1">
    <source>
        <dbReference type="EMBL" id="MDE1465862.1"/>
    </source>
</evidence>
<reference evidence="1 2" key="1">
    <citation type="submission" date="2022-11" db="EMBL/GenBank/DDBJ databases">
        <title>Spartinivicinus poritis sp. nov., isolated from scleractinian coral Porites lutea.</title>
        <authorList>
            <person name="Zhang G."/>
            <person name="Cai L."/>
            <person name="Wei Q."/>
        </authorList>
    </citation>
    <scope>NUCLEOTIDE SEQUENCE [LARGE SCALE GENOMIC DNA]</scope>
    <source>
        <strain evidence="1 2">A2-2</strain>
    </source>
</reference>
<keyword evidence="2" id="KW-1185">Reference proteome</keyword>
<proteinExistence type="predicted"/>
<organism evidence="1 2">
    <name type="scientific">Spartinivicinus poritis</name>
    <dbReference type="NCBI Taxonomy" id="2994640"/>
    <lineage>
        <taxon>Bacteria</taxon>
        <taxon>Pseudomonadati</taxon>
        <taxon>Pseudomonadota</taxon>
        <taxon>Gammaproteobacteria</taxon>
        <taxon>Oceanospirillales</taxon>
        <taxon>Zooshikellaceae</taxon>
        <taxon>Spartinivicinus</taxon>
    </lineage>
</organism>
<gene>
    <name evidence="1" type="ORF">ORQ98_28245</name>
</gene>